<dbReference type="Pfam" id="PF10009">
    <property type="entry name" value="DUF2252"/>
    <property type="match status" value="1"/>
</dbReference>
<dbReference type="PANTHER" id="PTHR39441">
    <property type="entry name" value="DUF2252 DOMAIN-CONTAINING PROTEIN"/>
    <property type="match status" value="1"/>
</dbReference>
<gene>
    <name evidence="2" type="ORF">H3V53_13070</name>
</gene>
<protein>
    <submittedName>
        <fullName evidence="2">DUF2252 domain-containing protein</fullName>
    </submittedName>
</protein>
<dbReference type="PANTHER" id="PTHR39441:SF1">
    <property type="entry name" value="DUF2252 DOMAIN-CONTAINING PROTEIN"/>
    <property type="match status" value="1"/>
</dbReference>
<feature type="compositionally biased region" description="Basic and acidic residues" evidence="1">
    <location>
        <begin position="1"/>
        <end position="14"/>
    </location>
</feature>
<evidence type="ECO:0000313" key="2">
    <source>
        <dbReference type="EMBL" id="MEI5998097.1"/>
    </source>
</evidence>
<dbReference type="InterPro" id="IPR018721">
    <property type="entry name" value="DUF2252"/>
</dbReference>
<evidence type="ECO:0000256" key="1">
    <source>
        <dbReference type="SAM" id="MobiDB-lite"/>
    </source>
</evidence>
<name>A0ABU8IR52_9BURK</name>
<dbReference type="EMBL" id="JACFYJ010000017">
    <property type="protein sequence ID" value="MEI5998097.1"/>
    <property type="molecule type" value="Genomic_DNA"/>
</dbReference>
<evidence type="ECO:0000313" key="3">
    <source>
        <dbReference type="Proteomes" id="UP001386437"/>
    </source>
</evidence>
<dbReference type="Proteomes" id="UP001386437">
    <property type="component" value="Unassembled WGS sequence"/>
</dbReference>
<keyword evidence="3" id="KW-1185">Reference proteome</keyword>
<reference evidence="2 3" key="1">
    <citation type="journal article" date="2022" name="Arch. Microbiol.">
        <title>Paraburkholderia bengalensis sp. nov. isolated from roots of Oryza sativa, IR64.</title>
        <authorList>
            <person name="Nag P."/>
            <person name="Mondal N."/>
            <person name="Sarkar J."/>
            <person name="Das S."/>
        </authorList>
    </citation>
    <scope>NUCLEOTIDE SEQUENCE [LARGE SCALE GENOMIC DNA]</scope>
    <source>
        <strain evidence="2 3">IR64_4_BI</strain>
    </source>
</reference>
<feature type="compositionally biased region" description="Basic and acidic residues" evidence="1">
    <location>
        <begin position="22"/>
        <end position="33"/>
    </location>
</feature>
<comment type="caution">
    <text evidence="2">The sequence shown here is derived from an EMBL/GenBank/DDBJ whole genome shotgun (WGS) entry which is preliminary data.</text>
</comment>
<organism evidence="2 3">
    <name type="scientific">Paraburkholderia bengalensis</name>
    <dbReference type="NCBI Taxonomy" id="2747562"/>
    <lineage>
        <taxon>Bacteria</taxon>
        <taxon>Pseudomonadati</taxon>
        <taxon>Pseudomonadota</taxon>
        <taxon>Betaproteobacteria</taxon>
        <taxon>Burkholderiales</taxon>
        <taxon>Burkholderiaceae</taxon>
        <taxon>Paraburkholderia</taxon>
    </lineage>
</organism>
<accession>A0ABU8IR52</accession>
<feature type="region of interest" description="Disordered" evidence="1">
    <location>
        <begin position="1"/>
        <end position="33"/>
    </location>
</feature>
<dbReference type="RefSeq" id="WP_336598286.1">
    <property type="nucleotide sequence ID" value="NZ_JACFYJ010000017.1"/>
</dbReference>
<proteinExistence type="predicted"/>
<sequence>MDKAVSRKAAHDADAASAGYRTSDERAAQGRLIRDHVSRSSQAGWRLPAQRRDPVELLQLSNEGRIPSLVPIRFGRMSASPFAFYRGAAIIMAADLATTPTSGLRVQACGDAHLMNFGGFATPERNVIFDVNDLDETLPAPFEWDLKRLTTSAVIAAQHLELPYSDTTRVATELVREYRERMHDYSSMRALDVWYDKIDLQRYRDRSADPEVVEAARKRIMERIEIERRKTVPDHFYPKLVSEEGAQPRIKDEPPLLFHPSEEIAPGLQSGYADAIASYRESLDGHVRVLFDRFHFVDLALKVVGVGSVGTLCGIGLFMAADNDPLLLQLKEARASVLEPYAGKSLHANHGERVIAGQRIMQAASDLFLGWSRGQNGRHFYIRQLRDMKLSVVLEGLDAGLLKQYARMCAHALARAHARSGDAAMIAGYMGSGQTFDDAITEFATEYSSQNRRDYRTFIQAIREGRIDAQTGE</sequence>